<dbReference type="PROSITE" id="PS50850">
    <property type="entry name" value="MFS"/>
    <property type="match status" value="1"/>
</dbReference>
<feature type="transmembrane region" description="Helical" evidence="7">
    <location>
        <begin position="311"/>
        <end position="333"/>
    </location>
</feature>
<comment type="subcellular location">
    <subcellularLocation>
        <location evidence="1">Cell membrane</location>
        <topology evidence="1">Multi-pass membrane protein</topology>
    </subcellularLocation>
</comment>
<evidence type="ECO:0000256" key="7">
    <source>
        <dbReference type="SAM" id="Phobius"/>
    </source>
</evidence>
<evidence type="ECO:0000256" key="2">
    <source>
        <dbReference type="ARBA" id="ARBA00022448"/>
    </source>
</evidence>
<dbReference type="GO" id="GO:0022857">
    <property type="term" value="F:transmembrane transporter activity"/>
    <property type="evidence" value="ECO:0007669"/>
    <property type="project" value="InterPro"/>
</dbReference>
<feature type="transmembrane region" description="Helical" evidence="7">
    <location>
        <begin position="20"/>
        <end position="40"/>
    </location>
</feature>
<feature type="transmembrane region" description="Helical" evidence="7">
    <location>
        <begin position="88"/>
        <end position="115"/>
    </location>
</feature>
<evidence type="ECO:0000313" key="10">
    <source>
        <dbReference type="Proteomes" id="UP000237319"/>
    </source>
</evidence>
<dbReference type="Pfam" id="PF07690">
    <property type="entry name" value="MFS_1"/>
    <property type="match status" value="1"/>
</dbReference>
<keyword evidence="10" id="KW-1185">Reference proteome</keyword>
<dbReference type="Gene3D" id="1.20.1250.20">
    <property type="entry name" value="MFS general substrate transporter like domains"/>
    <property type="match status" value="1"/>
</dbReference>
<protein>
    <submittedName>
        <fullName evidence="9">Enterobactin exporter EntS</fullName>
    </submittedName>
</protein>
<dbReference type="RefSeq" id="WP_103976745.1">
    <property type="nucleotide sequence ID" value="NZ_PGLV01000001.1"/>
</dbReference>
<gene>
    <name evidence="9" type="primary">entS_1</name>
    <name evidence="9" type="ORF">LYSIN_01493</name>
</gene>
<keyword evidence="6 7" id="KW-0472">Membrane</keyword>
<dbReference type="AlphaFoldDB" id="A0A2S5D0W6"/>
<dbReference type="InterPro" id="IPR011701">
    <property type="entry name" value="MFS"/>
</dbReference>
<reference evidence="9 10" key="1">
    <citation type="submission" date="2017-11" db="EMBL/GenBank/DDBJ databases">
        <title>Genome sequence of Lysinibacillus sphaericus, a lignin-degrading bacteria isolated from municipal solid waste soil.</title>
        <authorList>
            <person name="Persinoti G.F."/>
            <person name="Paixao D.A."/>
            <person name="Bugg T.D."/>
            <person name="Squina F.M."/>
        </authorList>
    </citation>
    <scope>NUCLEOTIDE SEQUENCE [LARGE SCALE GENOMIC DNA]</scope>
    <source>
        <strain evidence="9 10">A1</strain>
    </source>
</reference>
<dbReference type="EMBL" id="PGLV01000001">
    <property type="protein sequence ID" value="POZ56710.1"/>
    <property type="molecule type" value="Genomic_DNA"/>
</dbReference>
<sequence length="407" mass="45211">MKFIPKVYFINKQFTQIFYAQFLSGIADKIILFILPLWILEVTRSSIFVSILSASSTIAIVILSPFMGTFVDRLYKKNLMLVANSIRCMLLILLAIITILGYFDFLYILLIFVVYSFGSTLHTPAANVVLTIIVNDDELQDAVALRQTSNQLEGILAPMLGGLLFSVFSPGNFFLINGLCFVLSLLILLTSNITEQHKAKAKQSFLVDLKEGMSILFQERILKTFLFSAAIINILGAAMILTLRVIVINMEVSSLWWSLIFVGSPVGVIIGAFMSMKLKVQSNIFTYGFICCAVMGFFNLLMSLANTPLVLTIFYFLSGIAFGMGNTYFGIMYRRKIPVEKQGRFFGFLSAALLISIPVGQVLTGVLLEALNPNHIMGILGLLTVVTALVSLKVLGREQKKKIEYSN</sequence>
<dbReference type="GO" id="GO:0005886">
    <property type="term" value="C:plasma membrane"/>
    <property type="evidence" value="ECO:0007669"/>
    <property type="project" value="UniProtKB-SubCell"/>
</dbReference>
<evidence type="ECO:0000313" key="9">
    <source>
        <dbReference type="EMBL" id="POZ56710.1"/>
    </source>
</evidence>
<dbReference type="PANTHER" id="PTHR23513">
    <property type="entry name" value="INTEGRAL MEMBRANE EFFLUX PROTEIN-RELATED"/>
    <property type="match status" value="1"/>
</dbReference>
<keyword evidence="3" id="KW-1003">Cell membrane</keyword>
<evidence type="ECO:0000256" key="3">
    <source>
        <dbReference type="ARBA" id="ARBA00022475"/>
    </source>
</evidence>
<dbReference type="InterPro" id="IPR036259">
    <property type="entry name" value="MFS_trans_sf"/>
</dbReference>
<feature type="transmembrane region" description="Helical" evidence="7">
    <location>
        <begin position="46"/>
        <end position="67"/>
    </location>
</feature>
<keyword evidence="5 7" id="KW-1133">Transmembrane helix</keyword>
<dbReference type="CDD" id="cd06173">
    <property type="entry name" value="MFS_MefA_like"/>
    <property type="match status" value="1"/>
</dbReference>
<dbReference type="SUPFAM" id="SSF103473">
    <property type="entry name" value="MFS general substrate transporter"/>
    <property type="match status" value="1"/>
</dbReference>
<feature type="transmembrane region" description="Helical" evidence="7">
    <location>
        <begin position="285"/>
        <end position="305"/>
    </location>
</feature>
<comment type="caution">
    <text evidence="9">The sequence shown here is derived from an EMBL/GenBank/DDBJ whole genome shotgun (WGS) entry which is preliminary data.</text>
</comment>
<feature type="transmembrane region" description="Helical" evidence="7">
    <location>
        <begin position="173"/>
        <end position="193"/>
    </location>
</feature>
<keyword evidence="2" id="KW-0813">Transport</keyword>
<feature type="transmembrane region" description="Helical" evidence="7">
    <location>
        <begin position="254"/>
        <end position="273"/>
    </location>
</feature>
<name>A0A2S5D0W6_LYSSH</name>
<feature type="domain" description="Major facilitator superfamily (MFS) profile" evidence="8">
    <location>
        <begin position="13"/>
        <end position="399"/>
    </location>
</feature>
<evidence type="ECO:0000256" key="4">
    <source>
        <dbReference type="ARBA" id="ARBA00022692"/>
    </source>
</evidence>
<feature type="transmembrane region" description="Helical" evidence="7">
    <location>
        <begin position="374"/>
        <end position="395"/>
    </location>
</feature>
<dbReference type="Proteomes" id="UP000237319">
    <property type="component" value="Unassembled WGS sequence"/>
</dbReference>
<keyword evidence="4 7" id="KW-0812">Transmembrane</keyword>
<dbReference type="PANTHER" id="PTHR23513:SF6">
    <property type="entry name" value="MAJOR FACILITATOR SUPERFAMILY ASSOCIATED DOMAIN-CONTAINING PROTEIN"/>
    <property type="match status" value="1"/>
</dbReference>
<proteinExistence type="predicted"/>
<evidence type="ECO:0000256" key="1">
    <source>
        <dbReference type="ARBA" id="ARBA00004651"/>
    </source>
</evidence>
<accession>A0A2S5D0W6</accession>
<feature type="transmembrane region" description="Helical" evidence="7">
    <location>
        <begin position="225"/>
        <end position="248"/>
    </location>
</feature>
<evidence type="ECO:0000259" key="8">
    <source>
        <dbReference type="PROSITE" id="PS50850"/>
    </source>
</evidence>
<dbReference type="InterPro" id="IPR020846">
    <property type="entry name" value="MFS_dom"/>
</dbReference>
<feature type="transmembrane region" description="Helical" evidence="7">
    <location>
        <begin position="345"/>
        <end position="368"/>
    </location>
</feature>
<evidence type="ECO:0000256" key="5">
    <source>
        <dbReference type="ARBA" id="ARBA00022989"/>
    </source>
</evidence>
<evidence type="ECO:0000256" key="6">
    <source>
        <dbReference type="ARBA" id="ARBA00023136"/>
    </source>
</evidence>
<organism evidence="9 10">
    <name type="scientific">Lysinibacillus sphaericus</name>
    <name type="common">Bacillus sphaericus</name>
    <dbReference type="NCBI Taxonomy" id="1421"/>
    <lineage>
        <taxon>Bacteria</taxon>
        <taxon>Bacillati</taxon>
        <taxon>Bacillota</taxon>
        <taxon>Bacilli</taxon>
        <taxon>Bacillales</taxon>
        <taxon>Bacillaceae</taxon>
        <taxon>Lysinibacillus</taxon>
    </lineage>
</organism>